<dbReference type="InterPro" id="IPR007867">
    <property type="entry name" value="GMC_OxRtase_C"/>
</dbReference>
<comment type="caution">
    <text evidence="7">The sequence shown here is derived from an EMBL/GenBank/DDBJ whole genome shotgun (WGS) entry which is preliminary data.</text>
</comment>
<evidence type="ECO:0000256" key="2">
    <source>
        <dbReference type="ARBA" id="ARBA00010790"/>
    </source>
</evidence>
<dbReference type="PROSITE" id="PS51257">
    <property type="entry name" value="PROKAR_LIPOPROTEIN"/>
    <property type="match status" value="1"/>
</dbReference>
<dbReference type="SUPFAM" id="SSF54373">
    <property type="entry name" value="FAD-linked reductases, C-terminal domain"/>
    <property type="match status" value="1"/>
</dbReference>
<evidence type="ECO:0000256" key="4">
    <source>
        <dbReference type="ARBA" id="ARBA00022827"/>
    </source>
</evidence>
<dbReference type="PANTHER" id="PTHR11552">
    <property type="entry name" value="GLUCOSE-METHANOL-CHOLINE GMC OXIDOREDUCTASE"/>
    <property type="match status" value="1"/>
</dbReference>
<dbReference type="RefSeq" id="WP_129267596.1">
    <property type="nucleotide sequence ID" value="NZ_MZXW01000004.1"/>
</dbReference>
<organism evidence="7 8">
    <name type="scientific">Bradyrhizobium betae</name>
    <dbReference type="NCBI Taxonomy" id="244734"/>
    <lineage>
        <taxon>Bacteria</taxon>
        <taxon>Pseudomonadati</taxon>
        <taxon>Pseudomonadota</taxon>
        <taxon>Alphaproteobacteria</taxon>
        <taxon>Hyphomicrobiales</taxon>
        <taxon>Nitrobacteraceae</taxon>
        <taxon>Bradyrhizobium</taxon>
    </lineage>
</organism>
<evidence type="ECO:0000313" key="8">
    <source>
        <dbReference type="Proteomes" id="UP000290819"/>
    </source>
</evidence>
<evidence type="ECO:0000256" key="1">
    <source>
        <dbReference type="ARBA" id="ARBA00001974"/>
    </source>
</evidence>
<keyword evidence="4 5" id="KW-0274">FAD</keyword>
<reference evidence="7 8" key="1">
    <citation type="submission" date="2017-03" db="EMBL/GenBank/DDBJ databases">
        <authorList>
            <person name="Safronova V.I."/>
            <person name="Sazanova A.L."/>
            <person name="Chirak E.R."/>
        </authorList>
    </citation>
    <scope>NUCLEOTIDE SEQUENCE [LARGE SCALE GENOMIC DNA]</scope>
    <source>
        <strain evidence="7 8">Opo-243</strain>
    </source>
</reference>
<keyword evidence="3" id="KW-0285">Flavoprotein</keyword>
<dbReference type="PANTHER" id="PTHR11552:SF147">
    <property type="entry name" value="CHOLINE DEHYDROGENASE, MITOCHONDRIAL"/>
    <property type="match status" value="1"/>
</dbReference>
<evidence type="ECO:0000259" key="6">
    <source>
        <dbReference type="PROSITE" id="PS00624"/>
    </source>
</evidence>
<dbReference type="AlphaFoldDB" id="A0A4Q1VPQ0"/>
<dbReference type="PROSITE" id="PS00624">
    <property type="entry name" value="GMC_OXRED_2"/>
    <property type="match status" value="1"/>
</dbReference>
<gene>
    <name evidence="7" type="ORF">B5V03_02090</name>
</gene>
<dbReference type="OrthoDB" id="9785276at2"/>
<dbReference type="GO" id="GO:0050660">
    <property type="term" value="F:flavin adenine dinucleotide binding"/>
    <property type="evidence" value="ECO:0007669"/>
    <property type="project" value="InterPro"/>
</dbReference>
<name>A0A4Q1VPQ0_9BRAD</name>
<comment type="similarity">
    <text evidence="2">Belongs to the GMC oxidoreductase family.</text>
</comment>
<evidence type="ECO:0000313" key="7">
    <source>
        <dbReference type="EMBL" id="RXT54252.1"/>
    </source>
</evidence>
<dbReference type="EMBL" id="MZXW01000004">
    <property type="protein sequence ID" value="RXT54252.1"/>
    <property type="molecule type" value="Genomic_DNA"/>
</dbReference>
<dbReference type="InterPro" id="IPR000172">
    <property type="entry name" value="GMC_OxRdtase_N"/>
</dbReference>
<feature type="domain" description="Glucose-methanol-choline oxidoreductase N-terminal" evidence="6">
    <location>
        <begin position="253"/>
        <end position="267"/>
    </location>
</feature>
<feature type="binding site" evidence="5">
    <location>
        <position position="222"/>
    </location>
    <ligand>
        <name>FAD</name>
        <dbReference type="ChEBI" id="CHEBI:57692"/>
    </ligand>
</feature>
<dbReference type="Pfam" id="PF00732">
    <property type="entry name" value="GMC_oxred_N"/>
    <property type="match status" value="1"/>
</dbReference>
<dbReference type="Proteomes" id="UP000290819">
    <property type="component" value="Unassembled WGS sequence"/>
</dbReference>
<dbReference type="GO" id="GO:0016614">
    <property type="term" value="F:oxidoreductase activity, acting on CH-OH group of donors"/>
    <property type="evidence" value="ECO:0007669"/>
    <property type="project" value="InterPro"/>
</dbReference>
<dbReference type="PIRSF" id="PIRSF000137">
    <property type="entry name" value="Alcohol_oxidase"/>
    <property type="match status" value="1"/>
</dbReference>
<sequence>MNPQRYDIVIVGGGAAGCVLANRLSADSGTRVLLIEAGNDFEPGKEPAAIRDRGVRTTRLPQYYWPGLLFTDGPRRGPFMQARVMGGGSSINGMHAQRGVPRDYDEWRQLGIVGWGWDDVLPYFKRLERDIDFDTPDHGQDGPITVQRVPQKDWSSFSRAFQDALSDRNVPPLADINTQAGDGSGPVPLNIGESSRLSSAIAYLTPSIRRRSNLAIRASTEVLRVILVGGMVTGLELVSGEIISTGQVIVCAGAIHSPALLQRSGIGPGAKLKEAGVSVALDLPGVGRNLRNHPIVTVSSHLKPRGRQRNKRVRPPSTMIARYSSNVAGTQPTDMLLTIWERNLGPLEVDPLGGQLSQSMVILNKPYSHGEVGLTSGAPMGPPTINAACLSDPRDLERMVLGFKMVCDILSSNPVGSFVNHSFVANISMGKPPDLLTARVLQDNITAKLLSAVGAVAMDLLPMFRNGMMNRVGSSVSSILADADNLPAFVKSIVYPGGHPGGTCQMGPKNQTSAVVDSRCRVWGVEGLRVVDASIFPTLMSGGTNIPTMMAAEKAADLILEDRNANL</sequence>
<dbReference type="Gene3D" id="3.30.560.10">
    <property type="entry name" value="Glucose Oxidase, domain 3"/>
    <property type="match status" value="1"/>
</dbReference>
<comment type="cofactor">
    <cofactor evidence="1 5">
        <name>FAD</name>
        <dbReference type="ChEBI" id="CHEBI:57692"/>
    </cofactor>
</comment>
<dbReference type="InterPro" id="IPR012132">
    <property type="entry name" value="GMC_OxRdtase"/>
</dbReference>
<protein>
    <recommendedName>
        <fullName evidence="6">Glucose-methanol-choline oxidoreductase N-terminal domain-containing protein</fullName>
    </recommendedName>
</protein>
<dbReference type="SUPFAM" id="SSF51905">
    <property type="entry name" value="FAD/NAD(P)-binding domain"/>
    <property type="match status" value="1"/>
</dbReference>
<dbReference type="Gene3D" id="3.50.50.60">
    <property type="entry name" value="FAD/NAD(P)-binding domain"/>
    <property type="match status" value="2"/>
</dbReference>
<accession>A0A4Q1VPQ0</accession>
<dbReference type="Pfam" id="PF05199">
    <property type="entry name" value="GMC_oxred_C"/>
    <property type="match status" value="1"/>
</dbReference>
<evidence type="ECO:0000256" key="3">
    <source>
        <dbReference type="ARBA" id="ARBA00022630"/>
    </source>
</evidence>
<keyword evidence="8" id="KW-1185">Reference proteome</keyword>
<dbReference type="InterPro" id="IPR036188">
    <property type="entry name" value="FAD/NAD-bd_sf"/>
</dbReference>
<dbReference type="Gene3D" id="3.30.410.40">
    <property type="match status" value="1"/>
</dbReference>
<feature type="binding site" evidence="5">
    <location>
        <position position="84"/>
    </location>
    <ligand>
        <name>FAD</name>
        <dbReference type="ChEBI" id="CHEBI:57692"/>
    </ligand>
</feature>
<evidence type="ECO:0000256" key="5">
    <source>
        <dbReference type="PIRSR" id="PIRSR000137-2"/>
    </source>
</evidence>
<proteinExistence type="inferred from homology"/>